<evidence type="ECO:0000256" key="7">
    <source>
        <dbReference type="ARBA" id="ARBA00019373"/>
    </source>
</evidence>
<dbReference type="InterPro" id="IPR000374">
    <property type="entry name" value="PC_trans"/>
</dbReference>
<evidence type="ECO:0000256" key="18">
    <source>
        <dbReference type="RuleBase" id="RU003938"/>
    </source>
</evidence>
<comment type="caution">
    <text evidence="20">The sequence shown here is derived from an EMBL/GenBank/DDBJ whole genome shotgun (WGS) entry which is preliminary data.</text>
</comment>
<feature type="transmembrane region" description="Helical" evidence="19">
    <location>
        <begin position="134"/>
        <end position="155"/>
    </location>
</feature>
<feature type="transmembrane region" description="Helical" evidence="19">
    <location>
        <begin position="251"/>
        <end position="269"/>
    </location>
</feature>
<dbReference type="Proteomes" id="UP001066455">
    <property type="component" value="Unassembled WGS sequence"/>
</dbReference>
<accession>A0AA90E3I1</accession>
<evidence type="ECO:0000256" key="12">
    <source>
        <dbReference type="ARBA" id="ARBA00022695"/>
    </source>
</evidence>
<keyword evidence="14" id="KW-0443">Lipid metabolism</keyword>
<evidence type="ECO:0000256" key="5">
    <source>
        <dbReference type="ARBA" id="ARBA00010185"/>
    </source>
</evidence>
<keyword evidence="15 19" id="KW-0472">Membrane</keyword>
<dbReference type="GO" id="GO:0016024">
    <property type="term" value="P:CDP-diacylglycerol biosynthetic process"/>
    <property type="evidence" value="ECO:0007669"/>
    <property type="project" value="TreeGrafter"/>
</dbReference>
<evidence type="ECO:0000256" key="2">
    <source>
        <dbReference type="ARBA" id="ARBA00004651"/>
    </source>
</evidence>
<organism evidence="20 21">
    <name type="scientific">Bacillus haynesii</name>
    <dbReference type="NCBI Taxonomy" id="1925021"/>
    <lineage>
        <taxon>Bacteria</taxon>
        <taxon>Bacillati</taxon>
        <taxon>Bacillota</taxon>
        <taxon>Bacilli</taxon>
        <taxon>Bacillales</taxon>
        <taxon>Bacillaceae</taxon>
        <taxon>Bacillus</taxon>
    </lineage>
</organism>
<dbReference type="PANTHER" id="PTHR46382">
    <property type="entry name" value="PHOSPHATIDATE CYTIDYLYLTRANSFERASE"/>
    <property type="match status" value="1"/>
</dbReference>
<feature type="transmembrane region" description="Helical" evidence="19">
    <location>
        <begin position="110"/>
        <end position="128"/>
    </location>
</feature>
<keyword evidence="17" id="KW-1208">Phospholipid metabolism</keyword>
<evidence type="ECO:0000256" key="16">
    <source>
        <dbReference type="ARBA" id="ARBA00023209"/>
    </source>
</evidence>
<dbReference type="Pfam" id="PF01148">
    <property type="entry name" value="CTP_transf_1"/>
    <property type="match status" value="1"/>
</dbReference>
<reference evidence="20" key="1">
    <citation type="submission" date="2022-02" db="EMBL/GenBank/DDBJ databases">
        <title>Crop Bioprotection Bacillus Genome Sequencing.</title>
        <authorList>
            <person name="Dunlap C."/>
        </authorList>
    </citation>
    <scope>NUCLEOTIDE SEQUENCE</scope>
    <source>
        <strain evidence="20">T20C14</strain>
    </source>
</reference>
<comment type="subcellular location">
    <subcellularLocation>
        <location evidence="2">Cell membrane</location>
        <topology evidence="2">Multi-pass membrane protein</topology>
    </subcellularLocation>
</comment>
<keyword evidence="9" id="KW-0444">Lipid biosynthesis</keyword>
<keyword evidence="12 18" id="KW-0548">Nucleotidyltransferase</keyword>
<evidence type="ECO:0000256" key="13">
    <source>
        <dbReference type="ARBA" id="ARBA00022989"/>
    </source>
</evidence>
<evidence type="ECO:0000256" key="4">
    <source>
        <dbReference type="ARBA" id="ARBA00005189"/>
    </source>
</evidence>
<evidence type="ECO:0000256" key="6">
    <source>
        <dbReference type="ARBA" id="ARBA00012487"/>
    </source>
</evidence>
<comment type="similarity">
    <text evidence="5 18">Belongs to the CDS family.</text>
</comment>
<evidence type="ECO:0000256" key="15">
    <source>
        <dbReference type="ARBA" id="ARBA00023136"/>
    </source>
</evidence>
<proteinExistence type="inferred from homology"/>
<keyword evidence="13 19" id="KW-1133">Transmembrane helix</keyword>
<evidence type="ECO:0000256" key="9">
    <source>
        <dbReference type="ARBA" id="ARBA00022516"/>
    </source>
</evidence>
<dbReference type="GO" id="GO:0004605">
    <property type="term" value="F:phosphatidate cytidylyltransferase activity"/>
    <property type="evidence" value="ECO:0007669"/>
    <property type="project" value="UniProtKB-EC"/>
</dbReference>
<feature type="transmembrane region" description="Helical" evidence="19">
    <location>
        <begin position="176"/>
        <end position="194"/>
    </location>
</feature>
<dbReference type="EC" id="2.7.7.41" evidence="6 18"/>
<feature type="transmembrane region" description="Helical" evidence="19">
    <location>
        <begin position="52"/>
        <end position="71"/>
    </location>
</feature>
<evidence type="ECO:0000256" key="1">
    <source>
        <dbReference type="ARBA" id="ARBA00001698"/>
    </source>
</evidence>
<evidence type="ECO:0000256" key="14">
    <source>
        <dbReference type="ARBA" id="ARBA00023098"/>
    </source>
</evidence>
<keyword evidence="10 18" id="KW-0808">Transferase</keyword>
<gene>
    <name evidence="20" type="ORF">MOE73_13000</name>
</gene>
<comment type="pathway">
    <text evidence="3 18">Phospholipid metabolism; CDP-diacylglycerol biosynthesis; CDP-diacylglycerol from sn-glycerol 3-phosphate: step 3/3.</text>
</comment>
<dbReference type="GO" id="GO:0005886">
    <property type="term" value="C:plasma membrane"/>
    <property type="evidence" value="ECO:0007669"/>
    <property type="project" value="UniProtKB-SubCell"/>
</dbReference>
<evidence type="ECO:0000313" key="21">
    <source>
        <dbReference type="Proteomes" id="UP001066455"/>
    </source>
</evidence>
<dbReference type="PANTHER" id="PTHR46382:SF1">
    <property type="entry name" value="PHOSPHATIDATE CYTIDYLYLTRANSFERASE"/>
    <property type="match status" value="1"/>
</dbReference>
<evidence type="ECO:0000256" key="19">
    <source>
        <dbReference type="SAM" id="Phobius"/>
    </source>
</evidence>
<sequence length="270" mass="29667">MVQMKQRILTGVIAAAVFLPLVIFGELPFTLLVYAIGILALFELLRMKGLKLISAPGIISLLLLAVLLYPSQYAENAGLGITKGEVVFLAVLLLLAYTVLSKNSFTFDEAAFVALAAVYIGFGFYYFIEIRNIGLSYVFFAIGVVWSTDSGAYFIGKAFGKRKLWPEISPNKTVEGFWGGILTAVVFSAIYQAATGFPHAYLFVLIITVLLSIVGQIGDLAESAFKRHYQVKDSGRILPGHGGMLDRFDSFLFVMPVLYFLLVLFQPFGL</sequence>
<dbReference type="AlphaFoldDB" id="A0AA90E3I1"/>
<evidence type="ECO:0000256" key="17">
    <source>
        <dbReference type="ARBA" id="ARBA00023264"/>
    </source>
</evidence>
<evidence type="ECO:0000256" key="11">
    <source>
        <dbReference type="ARBA" id="ARBA00022692"/>
    </source>
</evidence>
<evidence type="ECO:0000313" key="20">
    <source>
        <dbReference type="EMBL" id="MCY9280981.1"/>
    </source>
</evidence>
<feature type="transmembrane region" description="Helical" evidence="19">
    <location>
        <begin position="77"/>
        <end position="98"/>
    </location>
</feature>
<evidence type="ECO:0000256" key="8">
    <source>
        <dbReference type="ARBA" id="ARBA00022475"/>
    </source>
</evidence>
<protein>
    <recommendedName>
        <fullName evidence="7 18">Phosphatidate cytidylyltransferase</fullName>
        <ecNumber evidence="6 18">2.7.7.41</ecNumber>
    </recommendedName>
</protein>
<keyword evidence="11 18" id="KW-0812">Transmembrane</keyword>
<name>A0AA90E3I1_9BACI</name>
<dbReference type="EMBL" id="JALAXI010000012">
    <property type="protein sequence ID" value="MCY9280981.1"/>
    <property type="molecule type" value="Genomic_DNA"/>
</dbReference>
<comment type="catalytic activity">
    <reaction evidence="1 18">
        <text>a 1,2-diacyl-sn-glycero-3-phosphate + CTP + H(+) = a CDP-1,2-diacyl-sn-glycerol + diphosphate</text>
        <dbReference type="Rhea" id="RHEA:16229"/>
        <dbReference type="ChEBI" id="CHEBI:15378"/>
        <dbReference type="ChEBI" id="CHEBI:33019"/>
        <dbReference type="ChEBI" id="CHEBI:37563"/>
        <dbReference type="ChEBI" id="CHEBI:58332"/>
        <dbReference type="ChEBI" id="CHEBI:58608"/>
        <dbReference type="EC" id="2.7.7.41"/>
    </reaction>
</comment>
<feature type="transmembrane region" description="Helical" evidence="19">
    <location>
        <begin position="29"/>
        <end position="45"/>
    </location>
</feature>
<dbReference type="PROSITE" id="PS01315">
    <property type="entry name" value="CDS"/>
    <property type="match status" value="1"/>
</dbReference>
<evidence type="ECO:0000256" key="3">
    <source>
        <dbReference type="ARBA" id="ARBA00005119"/>
    </source>
</evidence>
<keyword evidence="16" id="KW-0594">Phospholipid biosynthesis</keyword>
<feature type="transmembrane region" description="Helical" evidence="19">
    <location>
        <begin position="200"/>
        <end position="218"/>
    </location>
</feature>
<evidence type="ECO:0000256" key="10">
    <source>
        <dbReference type="ARBA" id="ARBA00022679"/>
    </source>
</evidence>
<keyword evidence="8" id="KW-1003">Cell membrane</keyword>
<comment type="pathway">
    <text evidence="4">Lipid metabolism.</text>
</comment>